<comment type="caution">
    <text evidence="1">The sequence shown here is derived from an EMBL/GenBank/DDBJ whole genome shotgun (WGS) entry which is preliminary data.</text>
</comment>
<sequence>MILNLTTTFRKYYKQLAKDFKELFKKKKETPLTQCESKIPSPLDDPTHPPPALVSNNLKFSSCIYGYRR</sequence>
<reference evidence="1 2" key="1">
    <citation type="submission" date="2018-08" db="EMBL/GenBank/DDBJ databases">
        <title>Genome and evolution of the arbuscular mycorrhizal fungus Diversispora epigaea (formerly Glomus versiforme) and its bacterial endosymbionts.</title>
        <authorList>
            <person name="Sun X."/>
            <person name="Fei Z."/>
            <person name="Harrison M."/>
        </authorList>
    </citation>
    <scope>NUCLEOTIDE SEQUENCE [LARGE SCALE GENOMIC DNA]</scope>
    <source>
        <strain evidence="1 2">IT104</strain>
    </source>
</reference>
<organism evidence="1 2">
    <name type="scientific">Diversispora epigaea</name>
    <dbReference type="NCBI Taxonomy" id="1348612"/>
    <lineage>
        <taxon>Eukaryota</taxon>
        <taxon>Fungi</taxon>
        <taxon>Fungi incertae sedis</taxon>
        <taxon>Mucoromycota</taxon>
        <taxon>Glomeromycotina</taxon>
        <taxon>Glomeromycetes</taxon>
        <taxon>Diversisporales</taxon>
        <taxon>Diversisporaceae</taxon>
        <taxon>Diversispora</taxon>
    </lineage>
</organism>
<gene>
    <name evidence="1" type="ORF">Glove_168g26</name>
</gene>
<dbReference type="EMBL" id="PQFF01000158">
    <property type="protein sequence ID" value="RHZ78099.1"/>
    <property type="molecule type" value="Genomic_DNA"/>
</dbReference>
<name>A0A397IQ03_9GLOM</name>
<proteinExistence type="predicted"/>
<keyword evidence="2" id="KW-1185">Reference proteome</keyword>
<evidence type="ECO:0000313" key="2">
    <source>
        <dbReference type="Proteomes" id="UP000266861"/>
    </source>
</evidence>
<evidence type="ECO:0000313" key="1">
    <source>
        <dbReference type="EMBL" id="RHZ78099.1"/>
    </source>
</evidence>
<dbReference type="AlphaFoldDB" id="A0A397IQ03"/>
<accession>A0A397IQ03</accession>
<dbReference type="Proteomes" id="UP000266861">
    <property type="component" value="Unassembled WGS sequence"/>
</dbReference>
<protein>
    <submittedName>
        <fullName evidence="1">Uncharacterized protein</fullName>
    </submittedName>
</protein>